<feature type="non-terminal residue" evidence="18">
    <location>
        <position position="1"/>
    </location>
</feature>
<keyword evidence="4" id="KW-0540">Nuclease</keyword>
<dbReference type="Gene3D" id="3.30.420.10">
    <property type="entry name" value="Ribonuclease H-like superfamily/Ribonuclease H"/>
    <property type="match status" value="1"/>
</dbReference>
<keyword evidence="13" id="KW-0808">Transferase</keyword>
<dbReference type="Pfam" id="PF25597">
    <property type="entry name" value="SH3_retrovirus"/>
    <property type="match status" value="1"/>
</dbReference>
<keyword evidence="2" id="KW-1188">Viral release from host cell</keyword>
<evidence type="ECO:0000313" key="18">
    <source>
        <dbReference type="EMBL" id="KMQ83144.1"/>
    </source>
</evidence>
<keyword evidence="13" id="KW-0239">DNA-directed DNA polymerase</keyword>
<keyword evidence="10" id="KW-0460">Magnesium</keyword>
<dbReference type="AlphaFoldDB" id="A0A0J7JYN6"/>
<keyword evidence="11" id="KW-0229">DNA integration</keyword>
<keyword evidence="14" id="KW-0917">Virion maturation</keyword>
<dbReference type="EMBL" id="LBMM01021096">
    <property type="protein sequence ID" value="KMQ83144.1"/>
    <property type="molecule type" value="Genomic_DNA"/>
</dbReference>
<dbReference type="GO" id="GO:0006508">
    <property type="term" value="P:proteolysis"/>
    <property type="evidence" value="ECO:0007669"/>
    <property type="project" value="UniProtKB-KW"/>
</dbReference>
<evidence type="ECO:0000256" key="9">
    <source>
        <dbReference type="ARBA" id="ARBA00022840"/>
    </source>
</evidence>
<feature type="region of interest" description="Disordered" evidence="16">
    <location>
        <begin position="427"/>
        <end position="498"/>
    </location>
</feature>
<keyword evidence="6" id="KW-0547">Nucleotide-binding</keyword>
<evidence type="ECO:0000256" key="4">
    <source>
        <dbReference type="ARBA" id="ARBA00022722"/>
    </source>
</evidence>
<evidence type="ECO:0000256" key="1">
    <source>
        <dbReference type="ARBA" id="ARBA00002180"/>
    </source>
</evidence>
<feature type="non-terminal residue" evidence="18">
    <location>
        <position position="498"/>
    </location>
</feature>
<dbReference type="PROSITE" id="PS50994">
    <property type="entry name" value="INTEGRASE"/>
    <property type="match status" value="1"/>
</dbReference>
<keyword evidence="19" id="KW-1185">Reference proteome</keyword>
<keyword evidence="15" id="KW-0233">DNA recombination</keyword>
<evidence type="ECO:0000313" key="19">
    <source>
        <dbReference type="Proteomes" id="UP000036403"/>
    </source>
</evidence>
<evidence type="ECO:0000256" key="15">
    <source>
        <dbReference type="ARBA" id="ARBA00023172"/>
    </source>
</evidence>
<dbReference type="InterPro" id="IPR012337">
    <property type="entry name" value="RNaseH-like_sf"/>
</dbReference>
<keyword evidence="12" id="KW-0695">RNA-directed DNA polymerase</keyword>
<keyword evidence="8" id="KW-0378">Hydrolase</keyword>
<evidence type="ECO:0000256" key="3">
    <source>
        <dbReference type="ARBA" id="ARBA00022670"/>
    </source>
</evidence>
<organism evidence="18 19">
    <name type="scientific">Lasius niger</name>
    <name type="common">Black garden ant</name>
    <dbReference type="NCBI Taxonomy" id="67767"/>
    <lineage>
        <taxon>Eukaryota</taxon>
        <taxon>Metazoa</taxon>
        <taxon>Ecdysozoa</taxon>
        <taxon>Arthropoda</taxon>
        <taxon>Hexapoda</taxon>
        <taxon>Insecta</taxon>
        <taxon>Pterygota</taxon>
        <taxon>Neoptera</taxon>
        <taxon>Endopterygota</taxon>
        <taxon>Hymenoptera</taxon>
        <taxon>Apocrita</taxon>
        <taxon>Aculeata</taxon>
        <taxon>Formicoidea</taxon>
        <taxon>Formicidae</taxon>
        <taxon>Formicinae</taxon>
        <taxon>Lasius</taxon>
        <taxon>Lasius</taxon>
    </lineage>
</organism>
<evidence type="ECO:0000256" key="11">
    <source>
        <dbReference type="ARBA" id="ARBA00022908"/>
    </source>
</evidence>
<accession>A0A0J7JYN6</accession>
<dbReference type="PaxDb" id="67767-A0A0J7JYN6"/>
<dbReference type="GO" id="GO:0015074">
    <property type="term" value="P:DNA integration"/>
    <property type="evidence" value="ECO:0007669"/>
    <property type="project" value="UniProtKB-KW"/>
</dbReference>
<gene>
    <name evidence="18" type="ORF">RF55_20804</name>
</gene>
<dbReference type="GO" id="GO:0003964">
    <property type="term" value="F:RNA-directed DNA polymerase activity"/>
    <property type="evidence" value="ECO:0007669"/>
    <property type="project" value="UniProtKB-KW"/>
</dbReference>
<evidence type="ECO:0000256" key="12">
    <source>
        <dbReference type="ARBA" id="ARBA00022918"/>
    </source>
</evidence>
<dbReference type="PANTHER" id="PTHR42648">
    <property type="entry name" value="TRANSPOSASE, PUTATIVE-RELATED"/>
    <property type="match status" value="1"/>
</dbReference>
<dbReference type="PANTHER" id="PTHR42648:SF11">
    <property type="entry name" value="TRANSPOSON TY4-P GAG-POL POLYPROTEIN"/>
    <property type="match status" value="1"/>
</dbReference>
<dbReference type="SUPFAM" id="SSF53098">
    <property type="entry name" value="Ribonuclease H-like"/>
    <property type="match status" value="1"/>
</dbReference>
<feature type="compositionally biased region" description="Basic and acidic residues" evidence="16">
    <location>
        <begin position="482"/>
        <end position="498"/>
    </location>
</feature>
<keyword evidence="7" id="KW-0255">Endonuclease</keyword>
<dbReference type="InterPro" id="IPR001584">
    <property type="entry name" value="Integrase_cat-core"/>
</dbReference>
<dbReference type="OrthoDB" id="6427446at2759"/>
<evidence type="ECO:0000256" key="16">
    <source>
        <dbReference type="SAM" id="MobiDB-lite"/>
    </source>
</evidence>
<evidence type="ECO:0000256" key="13">
    <source>
        <dbReference type="ARBA" id="ARBA00022932"/>
    </source>
</evidence>
<keyword evidence="9" id="KW-0067">ATP-binding</keyword>
<dbReference type="STRING" id="67767.A0A0J7JYN6"/>
<keyword evidence="13" id="KW-0548">Nucleotidyltransferase</keyword>
<evidence type="ECO:0000256" key="10">
    <source>
        <dbReference type="ARBA" id="ARBA00022842"/>
    </source>
</evidence>
<dbReference type="GO" id="GO:0004519">
    <property type="term" value="F:endonuclease activity"/>
    <property type="evidence" value="ECO:0007669"/>
    <property type="project" value="UniProtKB-KW"/>
</dbReference>
<dbReference type="Proteomes" id="UP000036403">
    <property type="component" value="Unassembled WGS sequence"/>
</dbReference>
<comment type="caution">
    <text evidence="18">The sequence shown here is derived from an EMBL/GenBank/DDBJ whole genome shotgun (WGS) entry which is preliminary data.</text>
</comment>
<name>A0A0J7JYN6_LASNI</name>
<sequence length="498" mass="55953">RVLEELLCEEILLDQRQKDSDRQCSSIAFQSKVKFRKPRQNFTPKPAPPPKAKARKVQCTKCNKFGHSAAKCWTGKKGKEVAANAEVSSFLDEANNTEASNSNAWVFDTAASAHFSGDRSLFQNFKKVNDREVSVAVGDTNFPIEGIGDVKLTFPDNAKVTLKEVLYAPNIRRNLIAGSKFDRAKCKFIGEKGKLNVYSPTGERRLPFGENQKKNLQKYKWSQIESSIRASPLGLMWKAVVYPLKDKTGVFDCFTKFQSRAERFLNSKILNLRTDNGLEYVHKEFKSFLEKQGIHAERTNVATPQQNGVAERYNLTSLDAVKAMLSDSGVKTTFWSEALLCFTYTWNRVCHGGQTRTPFELYGGKTPSVNHLEIFGSKAYVAIPKQNRSKLEMRAKEGVMVGYAMQTRGYRVWLPSEHKVVETSHVKFVSKPPKNSEGQEIELNPPLANVGTSDLNPPLSNVTNSQIFSFHDDSSSSEDEEGTHPDHKPLATEHKSKD</sequence>
<proteinExistence type="predicted"/>
<feature type="compositionally biased region" description="Polar residues" evidence="16">
    <location>
        <begin position="450"/>
        <end position="468"/>
    </location>
</feature>
<evidence type="ECO:0000259" key="17">
    <source>
        <dbReference type="PROSITE" id="PS50994"/>
    </source>
</evidence>
<dbReference type="InterPro" id="IPR054722">
    <property type="entry name" value="PolX-like_BBD"/>
</dbReference>
<evidence type="ECO:0000256" key="7">
    <source>
        <dbReference type="ARBA" id="ARBA00022759"/>
    </source>
</evidence>
<dbReference type="InterPro" id="IPR039537">
    <property type="entry name" value="Retrotran_Ty1/copia-like"/>
</dbReference>
<keyword evidence="3" id="KW-0645">Protease</keyword>
<dbReference type="GO" id="GO:0006310">
    <property type="term" value="P:DNA recombination"/>
    <property type="evidence" value="ECO:0007669"/>
    <property type="project" value="UniProtKB-KW"/>
</dbReference>
<dbReference type="Pfam" id="PF22936">
    <property type="entry name" value="Pol_BBD"/>
    <property type="match status" value="1"/>
</dbReference>
<protein>
    <submittedName>
        <fullName evidence="18">Copia-like retrotransposable protein</fullName>
    </submittedName>
</protein>
<dbReference type="InterPro" id="IPR057670">
    <property type="entry name" value="SH3_retrovirus"/>
</dbReference>
<evidence type="ECO:0000256" key="5">
    <source>
        <dbReference type="ARBA" id="ARBA00022723"/>
    </source>
</evidence>
<reference evidence="18 19" key="1">
    <citation type="submission" date="2015-04" db="EMBL/GenBank/DDBJ databases">
        <title>Lasius niger genome sequencing.</title>
        <authorList>
            <person name="Konorov E.A."/>
            <person name="Nikitin M.A."/>
            <person name="Kirill M.V."/>
            <person name="Chang P."/>
        </authorList>
    </citation>
    <scope>NUCLEOTIDE SEQUENCE [LARGE SCALE GENOMIC DNA]</scope>
    <source>
        <tissue evidence="18">Whole</tissue>
    </source>
</reference>
<dbReference type="GO" id="GO:0003676">
    <property type="term" value="F:nucleic acid binding"/>
    <property type="evidence" value="ECO:0007669"/>
    <property type="project" value="InterPro"/>
</dbReference>
<evidence type="ECO:0000256" key="6">
    <source>
        <dbReference type="ARBA" id="ARBA00022741"/>
    </source>
</evidence>
<feature type="domain" description="Integrase catalytic" evidence="17">
    <location>
        <begin position="203"/>
        <end position="366"/>
    </location>
</feature>
<comment type="function">
    <text evidence="1">The aspartyl protease (PR) mediates the proteolytic cleavages of the Gag and Gag-Pol polyproteins after assembly of the VLP.</text>
</comment>
<dbReference type="GO" id="GO:0008233">
    <property type="term" value="F:peptidase activity"/>
    <property type="evidence" value="ECO:0007669"/>
    <property type="project" value="UniProtKB-KW"/>
</dbReference>
<evidence type="ECO:0000256" key="2">
    <source>
        <dbReference type="ARBA" id="ARBA00022612"/>
    </source>
</evidence>
<evidence type="ECO:0000256" key="8">
    <source>
        <dbReference type="ARBA" id="ARBA00022801"/>
    </source>
</evidence>
<evidence type="ECO:0000256" key="14">
    <source>
        <dbReference type="ARBA" id="ARBA00023113"/>
    </source>
</evidence>
<dbReference type="GO" id="GO:0046872">
    <property type="term" value="F:metal ion binding"/>
    <property type="evidence" value="ECO:0007669"/>
    <property type="project" value="UniProtKB-KW"/>
</dbReference>
<keyword evidence="5" id="KW-0479">Metal-binding</keyword>
<dbReference type="InterPro" id="IPR036397">
    <property type="entry name" value="RNaseH_sf"/>
</dbReference>
<dbReference type="GO" id="GO:0005524">
    <property type="term" value="F:ATP binding"/>
    <property type="evidence" value="ECO:0007669"/>
    <property type="project" value="UniProtKB-KW"/>
</dbReference>
<dbReference type="GO" id="GO:0003887">
    <property type="term" value="F:DNA-directed DNA polymerase activity"/>
    <property type="evidence" value="ECO:0007669"/>
    <property type="project" value="UniProtKB-KW"/>
</dbReference>